<dbReference type="AlphaFoldDB" id="A0ABC8LD86"/>
<gene>
    <name evidence="2" type="ORF">ERUC_LOCUS34000</name>
</gene>
<feature type="compositionally biased region" description="Basic residues" evidence="1">
    <location>
        <begin position="34"/>
        <end position="53"/>
    </location>
</feature>
<feature type="region of interest" description="Disordered" evidence="1">
    <location>
        <begin position="28"/>
        <end position="70"/>
    </location>
</feature>
<dbReference type="EMBL" id="CAKOAT010510710">
    <property type="protein sequence ID" value="CAH8381517.1"/>
    <property type="molecule type" value="Genomic_DNA"/>
</dbReference>
<proteinExistence type="predicted"/>
<organism evidence="2 3">
    <name type="scientific">Eruca vesicaria subsp. sativa</name>
    <name type="common">Garden rocket</name>
    <name type="synonym">Eruca sativa</name>
    <dbReference type="NCBI Taxonomy" id="29727"/>
    <lineage>
        <taxon>Eukaryota</taxon>
        <taxon>Viridiplantae</taxon>
        <taxon>Streptophyta</taxon>
        <taxon>Embryophyta</taxon>
        <taxon>Tracheophyta</taxon>
        <taxon>Spermatophyta</taxon>
        <taxon>Magnoliopsida</taxon>
        <taxon>eudicotyledons</taxon>
        <taxon>Gunneridae</taxon>
        <taxon>Pentapetalae</taxon>
        <taxon>rosids</taxon>
        <taxon>malvids</taxon>
        <taxon>Brassicales</taxon>
        <taxon>Brassicaceae</taxon>
        <taxon>Brassiceae</taxon>
        <taxon>Eruca</taxon>
    </lineage>
</organism>
<evidence type="ECO:0000256" key="1">
    <source>
        <dbReference type="SAM" id="MobiDB-lite"/>
    </source>
</evidence>
<dbReference type="Proteomes" id="UP001642260">
    <property type="component" value="Unassembled WGS sequence"/>
</dbReference>
<accession>A0ABC8LD86</accession>
<evidence type="ECO:0000313" key="3">
    <source>
        <dbReference type="Proteomes" id="UP001642260"/>
    </source>
</evidence>
<protein>
    <submittedName>
        <fullName evidence="2">Uncharacterized protein</fullName>
    </submittedName>
</protein>
<comment type="caution">
    <text evidence="2">The sequence shown here is derived from an EMBL/GenBank/DDBJ whole genome shotgun (WGS) entry which is preliminary data.</text>
</comment>
<evidence type="ECO:0000313" key="2">
    <source>
        <dbReference type="EMBL" id="CAH8381517.1"/>
    </source>
</evidence>
<feature type="compositionally biased region" description="Basic and acidic residues" evidence="1">
    <location>
        <begin position="54"/>
        <end position="70"/>
    </location>
</feature>
<name>A0ABC8LD86_ERUVS</name>
<reference evidence="2 3" key="1">
    <citation type="submission" date="2022-03" db="EMBL/GenBank/DDBJ databases">
        <authorList>
            <person name="Macdonald S."/>
            <person name="Ahmed S."/>
            <person name="Newling K."/>
        </authorList>
    </citation>
    <scope>NUCLEOTIDE SEQUENCE [LARGE SCALE GENOMIC DNA]</scope>
</reference>
<keyword evidence="3" id="KW-1185">Reference proteome</keyword>
<sequence>MFVLICVGKEDSEIDVFIKHDISEQSEPPIVKKSSNHSRSLKKMTKQTVKTKKKSSDHLKMKNLNDLRMK</sequence>